<comment type="cofactor">
    <cofactor evidence="1">
        <name>Fe(2+)</name>
        <dbReference type="ChEBI" id="CHEBI:29033"/>
    </cofactor>
</comment>
<dbReference type="InterPro" id="IPR008775">
    <property type="entry name" value="Phytyl_CoA_dOase-like"/>
</dbReference>
<accession>A0ABT8W732</accession>
<evidence type="ECO:0000313" key="2">
    <source>
        <dbReference type="EMBL" id="MDO5968889.1"/>
    </source>
</evidence>
<dbReference type="SUPFAM" id="SSF51197">
    <property type="entry name" value="Clavaminate synthase-like"/>
    <property type="match status" value="1"/>
</dbReference>
<gene>
    <name evidence="2" type="ORF">Q4Q35_03635</name>
</gene>
<dbReference type="RefSeq" id="WP_303276573.1">
    <property type="nucleotide sequence ID" value="NZ_JAUOEK010000056.1"/>
</dbReference>
<evidence type="ECO:0000256" key="1">
    <source>
        <dbReference type="ARBA" id="ARBA00001954"/>
    </source>
</evidence>
<dbReference type="PANTHER" id="PTHR20883">
    <property type="entry name" value="PHYTANOYL-COA DIOXYGENASE DOMAIN CONTAINING 1"/>
    <property type="match status" value="1"/>
</dbReference>
<dbReference type="GO" id="GO:0051213">
    <property type="term" value="F:dioxygenase activity"/>
    <property type="evidence" value="ECO:0007669"/>
    <property type="project" value="UniProtKB-KW"/>
</dbReference>
<keyword evidence="3" id="KW-1185">Reference proteome</keyword>
<dbReference type="Proteomes" id="UP001176883">
    <property type="component" value="Unassembled WGS sequence"/>
</dbReference>
<dbReference type="Pfam" id="PF05721">
    <property type="entry name" value="PhyH"/>
    <property type="match status" value="1"/>
</dbReference>
<dbReference type="Gene3D" id="2.60.120.620">
    <property type="entry name" value="q2cbj1_9rhob like domain"/>
    <property type="match status" value="1"/>
</dbReference>
<dbReference type="PANTHER" id="PTHR20883:SF48">
    <property type="entry name" value="ECTOINE DIOXYGENASE"/>
    <property type="match status" value="1"/>
</dbReference>
<protein>
    <submittedName>
        <fullName evidence="2">Phytanoyl-CoA dioxygenase family protein</fullName>
    </submittedName>
</protein>
<sequence length="273" mass="31133">MSIIRTYSDELLYGKGYIVLPGIFSKTEIKEANNRIQDCIAQEKQKVTHFQGANKDTMHLQKRVWNLLNKGDIFIKMVQHPKIMEIVGDFLGSEFCLGSIAANCILPGGPGQEPHVDYPYWDMYKEKTFPQNINASFPLNCQVTILLDDFTKENGATGVLPYSQKLCRYPNEKDVKLYYEESERMTGEAGDIAIFYGLTWHSSMPNKTKDQMRSAILIQYLPKFVKPLEDQKQGVKKNIIENASPMLKQLLGFDYPYPKILDSVEASNAEGRN</sequence>
<keyword evidence="2" id="KW-0560">Oxidoreductase</keyword>
<keyword evidence="2" id="KW-0223">Dioxygenase</keyword>
<dbReference type="EMBL" id="JAUOEK010000056">
    <property type="protein sequence ID" value="MDO5968889.1"/>
    <property type="molecule type" value="Genomic_DNA"/>
</dbReference>
<reference evidence="2" key="1">
    <citation type="submission" date="2023-07" db="EMBL/GenBank/DDBJ databases">
        <title>Two novel species in the genus Flavivirga.</title>
        <authorList>
            <person name="Kwon K."/>
        </authorList>
    </citation>
    <scope>NUCLEOTIDE SEQUENCE</scope>
    <source>
        <strain evidence="2">KCTC 52353</strain>
    </source>
</reference>
<evidence type="ECO:0000313" key="3">
    <source>
        <dbReference type="Proteomes" id="UP001176883"/>
    </source>
</evidence>
<organism evidence="2 3">
    <name type="scientific">Flavivirga aquimarina</name>
    <dbReference type="NCBI Taxonomy" id="2027862"/>
    <lineage>
        <taxon>Bacteria</taxon>
        <taxon>Pseudomonadati</taxon>
        <taxon>Bacteroidota</taxon>
        <taxon>Flavobacteriia</taxon>
        <taxon>Flavobacteriales</taxon>
        <taxon>Flavobacteriaceae</taxon>
        <taxon>Flavivirga</taxon>
    </lineage>
</organism>
<proteinExistence type="predicted"/>
<name>A0ABT8W732_9FLAO</name>
<comment type="caution">
    <text evidence="2">The sequence shown here is derived from an EMBL/GenBank/DDBJ whole genome shotgun (WGS) entry which is preliminary data.</text>
</comment>